<reference evidence="7 8" key="1">
    <citation type="journal article" date="2019" name="New Phytol.">
        <title>Comparative genomics reveals unique wood-decay strategies and fruiting body development in the Schizophyllaceae.</title>
        <authorList>
            <person name="Almasi E."/>
            <person name="Sahu N."/>
            <person name="Krizsan K."/>
            <person name="Balint B."/>
            <person name="Kovacs G.M."/>
            <person name="Kiss B."/>
            <person name="Cseklye J."/>
            <person name="Drula E."/>
            <person name="Henrissat B."/>
            <person name="Nagy I."/>
            <person name="Chovatia M."/>
            <person name="Adam C."/>
            <person name="LaButti K."/>
            <person name="Lipzen A."/>
            <person name="Riley R."/>
            <person name="Grigoriev I.V."/>
            <person name="Nagy L.G."/>
        </authorList>
    </citation>
    <scope>NUCLEOTIDE SEQUENCE [LARGE SCALE GENOMIC DNA]</scope>
    <source>
        <strain evidence="7 8">NL-1724</strain>
    </source>
</reference>
<feature type="domain" description="Phenol hydroxylase-like C-terminal dimerisation" evidence="6">
    <location>
        <begin position="418"/>
        <end position="592"/>
    </location>
</feature>
<dbReference type="InterPro" id="IPR036249">
    <property type="entry name" value="Thioredoxin-like_sf"/>
</dbReference>
<dbReference type="GO" id="GO:0071949">
    <property type="term" value="F:FAD binding"/>
    <property type="evidence" value="ECO:0007669"/>
    <property type="project" value="InterPro"/>
</dbReference>
<dbReference type="InterPro" id="IPR002938">
    <property type="entry name" value="FAD-bd"/>
</dbReference>
<proteinExistence type="inferred from homology"/>
<evidence type="ECO:0000256" key="3">
    <source>
        <dbReference type="ARBA" id="ARBA00022827"/>
    </source>
</evidence>
<dbReference type="Gene3D" id="3.40.30.20">
    <property type="match status" value="1"/>
</dbReference>
<dbReference type="InterPro" id="IPR012941">
    <property type="entry name" value="Phe_hydrox_C_dim_dom"/>
</dbReference>
<evidence type="ECO:0000313" key="7">
    <source>
        <dbReference type="EMBL" id="TRM68033.1"/>
    </source>
</evidence>
<dbReference type="Pfam" id="PF01494">
    <property type="entry name" value="FAD_binding_3"/>
    <property type="match status" value="1"/>
</dbReference>
<evidence type="ECO:0000256" key="4">
    <source>
        <dbReference type="ARBA" id="ARBA00023002"/>
    </source>
</evidence>
<dbReference type="PRINTS" id="PR00420">
    <property type="entry name" value="RNGMNOXGNASE"/>
</dbReference>
<dbReference type="SUPFAM" id="SSF52833">
    <property type="entry name" value="Thioredoxin-like"/>
    <property type="match status" value="1"/>
</dbReference>
<gene>
    <name evidence="7" type="ORF">BD626DRAFT_564903</name>
</gene>
<name>A0A550CTC0_9AGAR</name>
<dbReference type="InterPro" id="IPR050641">
    <property type="entry name" value="RIFMO-like"/>
</dbReference>
<feature type="domain" description="FAD-binding" evidence="5">
    <location>
        <begin position="11"/>
        <end position="376"/>
    </location>
</feature>
<evidence type="ECO:0000256" key="2">
    <source>
        <dbReference type="ARBA" id="ARBA00022630"/>
    </source>
</evidence>
<evidence type="ECO:0000259" key="6">
    <source>
        <dbReference type="Pfam" id="PF07976"/>
    </source>
</evidence>
<evidence type="ECO:0000313" key="8">
    <source>
        <dbReference type="Proteomes" id="UP000320762"/>
    </source>
</evidence>
<dbReference type="AlphaFoldDB" id="A0A550CTC0"/>
<accession>A0A550CTC0</accession>
<dbReference type="GO" id="GO:0016709">
    <property type="term" value="F:oxidoreductase activity, acting on paired donors, with incorporation or reduction of molecular oxygen, NAD(P)H as one donor, and incorporation of one atom of oxygen"/>
    <property type="evidence" value="ECO:0007669"/>
    <property type="project" value="UniProtKB-ARBA"/>
</dbReference>
<dbReference type="PANTHER" id="PTHR43004:SF20">
    <property type="entry name" value="2-MONOOXYGENASE, PUTATIVE (AFU_ORTHOLOGUE AFUA_1G13660)-RELATED"/>
    <property type="match status" value="1"/>
</dbReference>
<dbReference type="SUPFAM" id="SSF51905">
    <property type="entry name" value="FAD/NAD(P)-binding domain"/>
    <property type="match status" value="1"/>
</dbReference>
<dbReference type="SUPFAM" id="SSF54373">
    <property type="entry name" value="FAD-linked reductases, C-terminal domain"/>
    <property type="match status" value="1"/>
</dbReference>
<keyword evidence="2" id="KW-0285">Flavoprotein</keyword>
<dbReference type="Pfam" id="PF07976">
    <property type="entry name" value="Phe_hydrox_dim"/>
    <property type="match status" value="1"/>
</dbReference>
<dbReference type="Gene3D" id="3.30.9.10">
    <property type="entry name" value="D-Amino Acid Oxidase, subunit A, domain 2"/>
    <property type="match status" value="1"/>
</dbReference>
<comment type="caution">
    <text evidence="7">The sequence shown here is derived from an EMBL/GenBank/DDBJ whole genome shotgun (WGS) entry which is preliminary data.</text>
</comment>
<dbReference type="OrthoDB" id="1716816at2759"/>
<keyword evidence="8" id="KW-1185">Reference proteome</keyword>
<dbReference type="Gene3D" id="3.50.50.60">
    <property type="entry name" value="FAD/NAD(P)-binding domain"/>
    <property type="match status" value="1"/>
</dbReference>
<comment type="similarity">
    <text evidence="1">Belongs to the PheA/TfdB FAD monooxygenase family.</text>
</comment>
<dbReference type="InterPro" id="IPR038220">
    <property type="entry name" value="PHOX_C_sf"/>
</dbReference>
<organism evidence="7 8">
    <name type="scientific">Schizophyllum amplum</name>
    <dbReference type="NCBI Taxonomy" id="97359"/>
    <lineage>
        <taxon>Eukaryota</taxon>
        <taxon>Fungi</taxon>
        <taxon>Dikarya</taxon>
        <taxon>Basidiomycota</taxon>
        <taxon>Agaricomycotina</taxon>
        <taxon>Agaricomycetes</taxon>
        <taxon>Agaricomycetidae</taxon>
        <taxon>Agaricales</taxon>
        <taxon>Schizophyllaceae</taxon>
        <taxon>Schizophyllum</taxon>
    </lineage>
</organism>
<dbReference type="Proteomes" id="UP000320762">
    <property type="component" value="Unassembled WGS sequence"/>
</dbReference>
<dbReference type="PANTHER" id="PTHR43004">
    <property type="entry name" value="TRK SYSTEM POTASSIUM UPTAKE PROTEIN"/>
    <property type="match status" value="1"/>
</dbReference>
<evidence type="ECO:0000259" key="5">
    <source>
        <dbReference type="Pfam" id="PF01494"/>
    </source>
</evidence>
<dbReference type="InterPro" id="IPR036188">
    <property type="entry name" value="FAD/NAD-bd_sf"/>
</dbReference>
<keyword evidence="4" id="KW-0560">Oxidoreductase</keyword>
<protein>
    <submittedName>
        <fullName evidence="7">FAD binding domain-containing protein</fullName>
    </submittedName>
</protein>
<dbReference type="CDD" id="cd02979">
    <property type="entry name" value="PHOX_C"/>
    <property type="match status" value="1"/>
</dbReference>
<dbReference type="STRING" id="97359.A0A550CTC0"/>
<dbReference type="EMBL" id="VDMD01000002">
    <property type="protein sequence ID" value="TRM68033.1"/>
    <property type="molecule type" value="Genomic_DNA"/>
</dbReference>
<sequence>MPTPVLKESRVDCLIIGAGPSGLFCAHGLAQAGLNIRVVDKRPERVSNGHADGIQPRTIEVLRSYGLEERLLKQANQMHMAAFYNPGSAGGIELTERCPAVNAPARYPFKATLHQGAIEEIFVDSLESMGVFVDRPAEPLSLHTSDERELLDPTSHPIQVVLKRLDTEETELVRARYVVGADGAHSWVRKTLGIALDGEQTNYTWGVVDCVPDTDFPDIRNWCGIHSHNGSCMVIPREGKKVRLYIQLDERQAAGFESEGRLDKSKTTVDRIMEVARATFHPYTIGVKGDVEWWTIYRIGQRVASSYSSFVERVLIVGDACHTHSPKAGQGMNAGMLDSHNLVWKLAHVIRGTAHPGLLRTYETERRAYAQDLIDFDKKFAGMFSGKPWSKTNQNGVSHKDFSHIYLTFSGFTSGVGVQYAESSIVDARHQYCAPKLIVGQRMPSYVFMRAADSRPVDIQDVLPADTRFKFVVFAGNTSDRSQLRLLHKLSDSLSFLSSSSSRRIFDLVLISAVRKGELSRTQLPPLLASQWPEKILVDDLDASRRLGGHGYNEFGIDRQGVVVVVRPDGYVGMVAPYDKVIELEAYIKRILV</sequence>
<keyword evidence="3" id="KW-0274">FAD</keyword>
<evidence type="ECO:0000256" key="1">
    <source>
        <dbReference type="ARBA" id="ARBA00007801"/>
    </source>
</evidence>